<dbReference type="AlphaFoldDB" id="A0A6J4VER3"/>
<evidence type="ECO:0008006" key="2">
    <source>
        <dbReference type="Google" id="ProtNLM"/>
    </source>
</evidence>
<sequence length="97" mass="10470">MAPKPPHLGPRYAAQFRDRSVVAAYRHRPPYPTATFGLLLSLLPPGAPRAILDPGTGSGELARNIVWAVDRVDAVDPSRGMIERGKGLLGGDHPRPR</sequence>
<organism evidence="1">
    <name type="scientific">uncultured Thermomicrobiales bacterium</name>
    <dbReference type="NCBI Taxonomy" id="1645740"/>
    <lineage>
        <taxon>Bacteria</taxon>
        <taxon>Pseudomonadati</taxon>
        <taxon>Thermomicrobiota</taxon>
        <taxon>Thermomicrobia</taxon>
        <taxon>Thermomicrobiales</taxon>
        <taxon>environmental samples</taxon>
    </lineage>
</organism>
<accession>A0A6J4VER3</accession>
<protein>
    <recommendedName>
        <fullName evidence="2">Methyltransferase domain-containing protein</fullName>
    </recommendedName>
</protein>
<dbReference type="SUPFAM" id="SSF53335">
    <property type="entry name" value="S-adenosyl-L-methionine-dependent methyltransferases"/>
    <property type="match status" value="1"/>
</dbReference>
<name>A0A6J4VER3_9BACT</name>
<reference evidence="1" key="1">
    <citation type="submission" date="2020-02" db="EMBL/GenBank/DDBJ databases">
        <authorList>
            <person name="Meier V. D."/>
        </authorList>
    </citation>
    <scope>NUCLEOTIDE SEQUENCE</scope>
    <source>
        <strain evidence="1">AVDCRST_MAG49</strain>
    </source>
</reference>
<dbReference type="EMBL" id="CADCWG010000311">
    <property type="protein sequence ID" value="CAA9577278.1"/>
    <property type="molecule type" value="Genomic_DNA"/>
</dbReference>
<gene>
    <name evidence="1" type="ORF">AVDCRST_MAG49-4377</name>
</gene>
<evidence type="ECO:0000313" key="1">
    <source>
        <dbReference type="EMBL" id="CAA9577278.1"/>
    </source>
</evidence>
<dbReference type="InterPro" id="IPR029063">
    <property type="entry name" value="SAM-dependent_MTases_sf"/>
</dbReference>
<proteinExistence type="predicted"/>
<dbReference type="Gene3D" id="3.40.50.150">
    <property type="entry name" value="Vaccinia Virus protein VP39"/>
    <property type="match status" value="1"/>
</dbReference>